<dbReference type="Proteomes" id="UP001341840">
    <property type="component" value="Unassembled WGS sequence"/>
</dbReference>
<proteinExistence type="predicted"/>
<dbReference type="EMBL" id="JASCZI010120847">
    <property type="protein sequence ID" value="MED6155795.1"/>
    <property type="molecule type" value="Genomic_DNA"/>
</dbReference>
<name>A0ABU6U5V6_9FABA</name>
<sequence>MALNDHHVPPVDAVCRIFALLSVTGSSPCFGRSTSGTFVIHVLVLEHGRFGGWSMTFDRSEPYWEFLFFLSLSISATIRPVAPRPPCPAGSPSSSVSSSSSGSFHRDRERSPRTPLPPPAPMHVPRPVHHVLRTPMMDARRYRSLFPRRRVAPPTPPSPLTPLSSDDKPSDYGGDIDANEIGDPGEPYAISDSSLSSRDVSSAGASCGSERESASLSSGPSDHFSSDSSSGSGSVGYGSVTSGSASDASSDDVLVYRHFAETFPPP</sequence>
<feature type="compositionally biased region" description="Low complexity" evidence="1">
    <location>
        <begin position="215"/>
        <end position="251"/>
    </location>
</feature>
<evidence type="ECO:0000313" key="2">
    <source>
        <dbReference type="EMBL" id="MED6155795.1"/>
    </source>
</evidence>
<comment type="caution">
    <text evidence="2">The sequence shown here is derived from an EMBL/GenBank/DDBJ whole genome shotgun (WGS) entry which is preliminary data.</text>
</comment>
<protein>
    <submittedName>
        <fullName evidence="2">Uncharacterized protein</fullName>
    </submittedName>
</protein>
<accession>A0ABU6U5V6</accession>
<evidence type="ECO:0000313" key="3">
    <source>
        <dbReference type="Proteomes" id="UP001341840"/>
    </source>
</evidence>
<reference evidence="2 3" key="1">
    <citation type="journal article" date="2023" name="Plants (Basel)">
        <title>Bridging the Gap: Combining Genomics and Transcriptomics Approaches to Understand Stylosanthes scabra, an Orphan Legume from the Brazilian Caatinga.</title>
        <authorList>
            <person name="Ferreira-Neto J.R.C."/>
            <person name="da Silva M.D."/>
            <person name="Binneck E."/>
            <person name="de Melo N.F."/>
            <person name="da Silva R.H."/>
            <person name="de Melo A.L.T.M."/>
            <person name="Pandolfi V."/>
            <person name="Bustamante F.O."/>
            <person name="Brasileiro-Vidal A.C."/>
            <person name="Benko-Iseppon A.M."/>
        </authorList>
    </citation>
    <scope>NUCLEOTIDE SEQUENCE [LARGE SCALE GENOMIC DNA]</scope>
    <source>
        <tissue evidence="2">Leaves</tissue>
    </source>
</reference>
<feature type="compositionally biased region" description="Pro residues" evidence="1">
    <location>
        <begin position="114"/>
        <end position="124"/>
    </location>
</feature>
<feature type="compositionally biased region" description="Low complexity" evidence="1">
    <location>
        <begin position="191"/>
        <end position="206"/>
    </location>
</feature>
<evidence type="ECO:0000256" key="1">
    <source>
        <dbReference type="SAM" id="MobiDB-lite"/>
    </source>
</evidence>
<feature type="compositionally biased region" description="Low complexity" evidence="1">
    <location>
        <begin position="90"/>
        <end position="103"/>
    </location>
</feature>
<gene>
    <name evidence="2" type="ORF">PIB30_008377</name>
</gene>
<keyword evidence="3" id="KW-1185">Reference proteome</keyword>
<feature type="region of interest" description="Disordered" evidence="1">
    <location>
        <begin position="146"/>
        <end position="251"/>
    </location>
</feature>
<feature type="region of interest" description="Disordered" evidence="1">
    <location>
        <begin position="84"/>
        <end position="130"/>
    </location>
</feature>
<organism evidence="2 3">
    <name type="scientific">Stylosanthes scabra</name>
    <dbReference type="NCBI Taxonomy" id="79078"/>
    <lineage>
        <taxon>Eukaryota</taxon>
        <taxon>Viridiplantae</taxon>
        <taxon>Streptophyta</taxon>
        <taxon>Embryophyta</taxon>
        <taxon>Tracheophyta</taxon>
        <taxon>Spermatophyta</taxon>
        <taxon>Magnoliopsida</taxon>
        <taxon>eudicotyledons</taxon>
        <taxon>Gunneridae</taxon>
        <taxon>Pentapetalae</taxon>
        <taxon>rosids</taxon>
        <taxon>fabids</taxon>
        <taxon>Fabales</taxon>
        <taxon>Fabaceae</taxon>
        <taxon>Papilionoideae</taxon>
        <taxon>50 kb inversion clade</taxon>
        <taxon>dalbergioids sensu lato</taxon>
        <taxon>Dalbergieae</taxon>
        <taxon>Pterocarpus clade</taxon>
        <taxon>Stylosanthes</taxon>
    </lineage>
</organism>